<gene>
    <name evidence="1" type="ORF">GCWU000325_02492</name>
</gene>
<dbReference type="EMBL" id="ACIJ02000028">
    <property type="protein sequence ID" value="EEX70450.1"/>
    <property type="molecule type" value="Genomic_DNA"/>
</dbReference>
<proteinExistence type="predicted"/>
<sequence length="103" mass="11771">MIGKIVLGESLKRVIGELKLSYRRISTIIGESLAAMRSGLRRGGWDWIFIAEYAIKSRFFALFSFCIHTKTRHSSLWGTKNSYPLGFFSYRVCRGCVATLRKS</sequence>
<evidence type="ECO:0000313" key="2">
    <source>
        <dbReference type="Proteomes" id="UP000003460"/>
    </source>
</evidence>
<organism evidence="1 2">
    <name type="scientific">Alloprevotella tannerae ATCC 51259</name>
    <dbReference type="NCBI Taxonomy" id="626522"/>
    <lineage>
        <taxon>Bacteria</taxon>
        <taxon>Pseudomonadati</taxon>
        <taxon>Bacteroidota</taxon>
        <taxon>Bacteroidia</taxon>
        <taxon>Bacteroidales</taxon>
        <taxon>Prevotellaceae</taxon>
        <taxon>Alloprevotella</taxon>
    </lineage>
</organism>
<accession>C9LJS8</accession>
<reference evidence="1" key="1">
    <citation type="submission" date="2009-09" db="EMBL/GenBank/DDBJ databases">
        <authorList>
            <person name="Weinstock G."/>
            <person name="Sodergren E."/>
            <person name="Clifton S."/>
            <person name="Fulton L."/>
            <person name="Fulton B."/>
            <person name="Courtney L."/>
            <person name="Fronick C."/>
            <person name="Harrison M."/>
            <person name="Strong C."/>
            <person name="Farmer C."/>
            <person name="Delahaunty K."/>
            <person name="Markovic C."/>
            <person name="Hall O."/>
            <person name="Minx P."/>
            <person name="Tomlinson C."/>
            <person name="Mitreva M."/>
            <person name="Nelson J."/>
            <person name="Hou S."/>
            <person name="Wollam A."/>
            <person name="Pepin K.H."/>
            <person name="Johnson M."/>
            <person name="Bhonagiri V."/>
            <person name="Nash W.E."/>
            <person name="Warren W."/>
            <person name="Chinwalla A."/>
            <person name="Mardis E.R."/>
            <person name="Wilson R.K."/>
        </authorList>
    </citation>
    <scope>NUCLEOTIDE SEQUENCE [LARGE SCALE GENOMIC DNA]</scope>
    <source>
        <strain evidence="1">ATCC 51259</strain>
    </source>
</reference>
<dbReference type="GeneID" id="84577539"/>
<dbReference type="RefSeq" id="WP_006256300.1">
    <property type="nucleotide sequence ID" value="NZ_GG700643.1"/>
</dbReference>
<comment type="caution">
    <text evidence="1">The sequence shown here is derived from an EMBL/GenBank/DDBJ whole genome shotgun (WGS) entry which is preliminary data.</text>
</comment>
<protein>
    <submittedName>
        <fullName evidence="1">Uncharacterized protein</fullName>
    </submittedName>
</protein>
<keyword evidence="2" id="KW-1185">Reference proteome</keyword>
<evidence type="ECO:0000313" key="1">
    <source>
        <dbReference type="EMBL" id="EEX70450.1"/>
    </source>
</evidence>
<dbReference type="STRING" id="626522.GCWU000325_02492"/>
<name>C9LJS8_9BACT</name>
<dbReference type="Proteomes" id="UP000003460">
    <property type="component" value="Unassembled WGS sequence"/>
</dbReference>
<dbReference type="AlphaFoldDB" id="C9LJS8"/>
<dbReference type="HOGENOM" id="CLU_2261234_0_0_10"/>